<gene>
    <name evidence="6" type="ORF">GPA25_19400</name>
</gene>
<proteinExistence type="predicted"/>
<dbReference type="Gene3D" id="3.30.565.10">
    <property type="entry name" value="Histidine kinase-like ATPase, C-terminal domain"/>
    <property type="match status" value="1"/>
</dbReference>
<keyword evidence="3" id="KW-0597">Phosphoprotein</keyword>
<comment type="caution">
    <text evidence="6">The sequence shown here is derived from an EMBL/GenBank/DDBJ whole genome shotgun (WGS) entry which is preliminary data.</text>
</comment>
<dbReference type="Pfam" id="PF02518">
    <property type="entry name" value="HATPase_c"/>
    <property type="match status" value="1"/>
</dbReference>
<dbReference type="InterPro" id="IPR003661">
    <property type="entry name" value="HisK_dim/P_dom"/>
</dbReference>
<dbReference type="RefSeq" id="WP_169262057.1">
    <property type="nucleotide sequence ID" value="NZ_WTVQ01000044.1"/>
</dbReference>
<dbReference type="InterPro" id="IPR003594">
    <property type="entry name" value="HATPase_dom"/>
</dbReference>
<dbReference type="SMART" id="SM00387">
    <property type="entry name" value="HATPase_c"/>
    <property type="match status" value="1"/>
</dbReference>
<dbReference type="Pfam" id="PF00512">
    <property type="entry name" value="HisKA"/>
    <property type="match status" value="1"/>
</dbReference>
<dbReference type="SUPFAM" id="SSF55874">
    <property type="entry name" value="ATPase domain of HSP90 chaperone/DNA topoisomerase II/histidine kinase"/>
    <property type="match status" value="1"/>
</dbReference>
<organism evidence="6 7">
    <name type="scientific">Aromatoleum diolicum</name>
    <dbReference type="NCBI Taxonomy" id="75796"/>
    <lineage>
        <taxon>Bacteria</taxon>
        <taxon>Pseudomonadati</taxon>
        <taxon>Pseudomonadota</taxon>
        <taxon>Betaproteobacteria</taxon>
        <taxon>Rhodocyclales</taxon>
        <taxon>Rhodocyclaceae</taxon>
        <taxon>Aromatoleum</taxon>
    </lineage>
</organism>
<evidence type="ECO:0000259" key="5">
    <source>
        <dbReference type="PROSITE" id="PS50109"/>
    </source>
</evidence>
<dbReference type="PRINTS" id="PR00344">
    <property type="entry name" value="BCTRLSENSOR"/>
</dbReference>
<dbReference type="GO" id="GO:0016301">
    <property type="term" value="F:kinase activity"/>
    <property type="evidence" value="ECO:0007669"/>
    <property type="project" value="UniProtKB-KW"/>
</dbReference>
<keyword evidence="6" id="KW-0418">Kinase</keyword>
<protein>
    <recommendedName>
        <fullName evidence="2">histidine kinase</fullName>
        <ecNumber evidence="2">2.7.13.3</ecNumber>
    </recommendedName>
</protein>
<feature type="coiled-coil region" evidence="4">
    <location>
        <begin position="105"/>
        <end position="142"/>
    </location>
</feature>
<dbReference type="EMBL" id="WTVQ01000044">
    <property type="protein sequence ID" value="NMG76922.1"/>
    <property type="molecule type" value="Genomic_DNA"/>
</dbReference>
<comment type="catalytic activity">
    <reaction evidence="1">
        <text>ATP + protein L-histidine = ADP + protein N-phospho-L-histidine.</text>
        <dbReference type="EC" id="2.7.13.3"/>
    </reaction>
</comment>
<dbReference type="EC" id="2.7.13.3" evidence="2"/>
<dbReference type="PROSITE" id="PS50109">
    <property type="entry name" value="HIS_KIN"/>
    <property type="match status" value="1"/>
</dbReference>
<dbReference type="CDD" id="cd00082">
    <property type="entry name" value="HisKA"/>
    <property type="match status" value="1"/>
</dbReference>
<keyword evidence="4" id="KW-0175">Coiled coil</keyword>
<dbReference type="InterPro" id="IPR036890">
    <property type="entry name" value="HATPase_C_sf"/>
</dbReference>
<evidence type="ECO:0000313" key="7">
    <source>
        <dbReference type="Proteomes" id="UP000648984"/>
    </source>
</evidence>
<dbReference type="Proteomes" id="UP000648984">
    <property type="component" value="Unassembled WGS sequence"/>
</dbReference>
<evidence type="ECO:0000256" key="4">
    <source>
        <dbReference type="SAM" id="Coils"/>
    </source>
</evidence>
<accession>A0ABX1QHN5</accession>
<keyword evidence="7" id="KW-1185">Reference proteome</keyword>
<dbReference type="PANTHER" id="PTHR43065:SF50">
    <property type="entry name" value="HISTIDINE KINASE"/>
    <property type="match status" value="1"/>
</dbReference>
<sequence length="395" mass="42756">MTDMVGFDRDFSLGELLSTRDADELCRTLTALLGTPVAMLDERCNAFGSAAHVVGGCRTPLVLELEPVGFLEADCPQDSLSGAARTVRWGLLSRARLRMVSDLHLEAVRADYAKLQQQNEALKASEAKYRELAATLDAKVKEQIKIIDERQLQLYQAERLASIGQLAAGVAHEINNPLGFISSNLSAAERYLQSLEDLRSVVPSTDWQARDLDFLFKDFVELLKDSRVGIDRIARIVKDLKGFSSVDQPEEQVVDLNAQLETLLTVLVGQKPPSITLSTDFAPLPPLLCLPGHLNQAFLNILQNALLAVGDGGIVTVHTRTDGTSISVEVTDTGPGIPDEIRARIFDPFFTTRGVGSGTGLGLTVARDIILAHSGTVTVICPPHGGTRVTVNLPV</sequence>
<evidence type="ECO:0000256" key="3">
    <source>
        <dbReference type="ARBA" id="ARBA00022553"/>
    </source>
</evidence>
<feature type="domain" description="Histidine kinase" evidence="5">
    <location>
        <begin position="169"/>
        <end position="395"/>
    </location>
</feature>
<dbReference type="InterPro" id="IPR036097">
    <property type="entry name" value="HisK_dim/P_sf"/>
</dbReference>
<dbReference type="InterPro" id="IPR004358">
    <property type="entry name" value="Sig_transdc_His_kin-like_C"/>
</dbReference>
<evidence type="ECO:0000256" key="1">
    <source>
        <dbReference type="ARBA" id="ARBA00000085"/>
    </source>
</evidence>
<evidence type="ECO:0000256" key="2">
    <source>
        <dbReference type="ARBA" id="ARBA00012438"/>
    </source>
</evidence>
<reference evidence="6 7" key="1">
    <citation type="submission" date="2019-12" db="EMBL/GenBank/DDBJ databases">
        <title>Comparative genomics gives insights into the taxonomy of the Azoarcus-Aromatoleum group and reveals separate origins of nif in the plant-associated Azoarcus and non-plant-associated Aromatoleum sub-groups.</title>
        <authorList>
            <person name="Lafos M."/>
            <person name="Maluk M."/>
            <person name="Batista M."/>
            <person name="Junghare M."/>
            <person name="Carmona M."/>
            <person name="Faoro H."/>
            <person name="Cruz L.M."/>
            <person name="Battistoni F."/>
            <person name="De Souza E."/>
            <person name="Pedrosa F."/>
            <person name="Chen W.-M."/>
            <person name="Poole P.S."/>
            <person name="Dixon R.A."/>
            <person name="James E.K."/>
        </authorList>
    </citation>
    <scope>NUCLEOTIDE SEQUENCE [LARGE SCALE GENOMIC DNA]</scope>
    <source>
        <strain evidence="6 7">22Lin</strain>
    </source>
</reference>
<dbReference type="SMART" id="SM00388">
    <property type="entry name" value="HisKA"/>
    <property type="match status" value="1"/>
</dbReference>
<name>A0ABX1QHN5_9RHOO</name>
<dbReference type="PANTHER" id="PTHR43065">
    <property type="entry name" value="SENSOR HISTIDINE KINASE"/>
    <property type="match status" value="1"/>
</dbReference>
<dbReference type="SUPFAM" id="SSF47384">
    <property type="entry name" value="Homodimeric domain of signal transducing histidine kinase"/>
    <property type="match status" value="1"/>
</dbReference>
<evidence type="ECO:0000313" key="6">
    <source>
        <dbReference type="EMBL" id="NMG76922.1"/>
    </source>
</evidence>
<dbReference type="InterPro" id="IPR005467">
    <property type="entry name" value="His_kinase_dom"/>
</dbReference>
<keyword evidence="6" id="KW-0808">Transferase</keyword>
<dbReference type="Gene3D" id="1.10.287.130">
    <property type="match status" value="1"/>
</dbReference>